<comment type="caution">
    <text evidence="2">The sequence shown here is derived from an EMBL/GenBank/DDBJ whole genome shotgun (WGS) entry which is preliminary data.</text>
</comment>
<feature type="region of interest" description="Disordered" evidence="1">
    <location>
        <begin position="108"/>
        <end position="153"/>
    </location>
</feature>
<feature type="compositionally biased region" description="Polar residues" evidence="1">
    <location>
        <begin position="140"/>
        <end position="153"/>
    </location>
</feature>
<evidence type="ECO:0000313" key="2">
    <source>
        <dbReference type="EMBL" id="MEQ2191998.1"/>
    </source>
</evidence>
<sequence length="153" mass="17099">MMSTSQVPKRSLQCRKLKGQPAIPNLHRETVVEWDSLVQLEPAKGREKLLNHLCSYITVLVGCHVERGAPEEQRRQTSSLRGSIIDEEEACWDGAACRRSAVTRRYITEQQDGWRRKSSSASNTLSMQRSQLGDMPSLISKPSASSETQVGSD</sequence>
<name>A0ABV0Q926_9TELE</name>
<keyword evidence="3" id="KW-1185">Reference proteome</keyword>
<reference evidence="2 3" key="1">
    <citation type="submission" date="2021-06" db="EMBL/GenBank/DDBJ databases">
        <authorList>
            <person name="Palmer J.M."/>
        </authorList>
    </citation>
    <scope>NUCLEOTIDE SEQUENCE [LARGE SCALE GENOMIC DNA]</scope>
    <source>
        <strain evidence="2 3">XC_2019</strain>
        <tissue evidence="2">Muscle</tissue>
    </source>
</reference>
<accession>A0ABV0Q926</accession>
<organism evidence="2 3">
    <name type="scientific">Xenoophorus captivus</name>
    <dbReference type="NCBI Taxonomy" id="1517983"/>
    <lineage>
        <taxon>Eukaryota</taxon>
        <taxon>Metazoa</taxon>
        <taxon>Chordata</taxon>
        <taxon>Craniata</taxon>
        <taxon>Vertebrata</taxon>
        <taxon>Euteleostomi</taxon>
        <taxon>Actinopterygii</taxon>
        <taxon>Neopterygii</taxon>
        <taxon>Teleostei</taxon>
        <taxon>Neoteleostei</taxon>
        <taxon>Acanthomorphata</taxon>
        <taxon>Ovalentaria</taxon>
        <taxon>Atherinomorphae</taxon>
        <taxon>Cyprinodontiformes</taxon>
        <taxon>Goodeidae</taxon>
        <taxon>Xenoophorus</taxon>
    </lineage>
</organism>
<evidence type="ECO:0000256" key="1">
    <source>
        <dbReference type="SAM" id="MobiDB-lite"/>
    </source>
</evidence>
<protein>
    <submittedName>
        <fullName evidence="2">Uncharacterized protein</fullName>
    </submittedName>
</protein>
<evidence type="ECO:0000313" key="3">
    <source>
        <dbReference type="Proteomes" id="UP001434883"/>
    </source>
</evidence>
<dbReference type="EMBL" id="JAHRIN010001602">
    <property type="protein sequence ID" value="MEQ2191998.1"/>
    <property type="molecule type" value="Genomic_DNA"/>
</dbReference>
<feature type="compositionally biased region" description="Polar residues" evidence="1">
    <location>
        <begin position="119"/>
        <end position="131"/>
    </location>
</feature>
<dbReference type="Proteomes" id="UP001434883">
    <property type="component" value="Unassembled WGS sequence"/>
</dbReference>
<gene>
    <name evidence="2" type="ORF">XENOCAPTIV_005560</name>
</gene>
<proteinExistence type="predicted"/>